<sequence length="468" mass="51024">MRIAITMCVLCALVGPAQGYFQAEITPDNLVVEGEGNGHDGGAWVESENTGPAWQSQWFYNTQDGNDLEERPSPLDPSETARKKIWPQIMVYPELTGQSHYIEVGLSWTTADYPETGLAGVPPVGSLTPEEEALYIGRQTIFAGYIDEATAVTPMDIAFFRDPPFIVPDFDPEWFAVDIRVDPTEHVNPGNLLVHGRLWHDSIVWGDYDRDADVDVDDIHQHNDFMDIGGGWDYLGDYDFDFDVDRDDLEYLVTEIVGVDMADFDLDGDSDLDDYAILSGAVDANATPAQGRFWYDMNVDDTLDQDDLDYYFTEVLGLSRAADFDDDLDIDADDIAALVANMGNPAYDLDGDADADEDDLIYMIENLVQWSRPGGESGIGTKRGDANLDGLVNATDLAIMKASFGDSGIDWSGANLNVDDVVNGTDLAILKANFGLAAPTGTVPEPVTLGLLGLGGLALLRRKGGYAG</sequence>
<dbReference type="Pfam" id="PF00404">
    <property type="entry name" value="Dockerin_1"/>
    <property type="match status" value="1"/>
</dbReference>
<feature type="domain" description="Ice-binding protein C-terminal" evidence="1">
    <location>
        <begin position="442"/>
        <end position="463"/>
    </location>
</feature>
<dbReference type="InterPro" id="IPR002105">
    <property type="entry name" value="Dockerin_1_rpt"/>
</dbReference>
<reference evidence="2" key="1">
    <citation type="journal article" date="2015" name="Nature">
        <title>Complex archaea that bridge the gap between prokaryotes and eukaryotes.</title>
        <authorList>
            <person name="Spang A."/>
            <person name="Saw J.H."/>
            <person name="Jorgensen S.L."/>
            <person name="Zaremba-Niedzwiedzka K."/>
            <person name="Martijn J."/>
            <person name="Lind A.E."/>
            <person name="van Eijk R."/>
            <person name="Schleper C."/>
            <person name="Guy L."/>
            <person name="Ettema T.J."/>
        </authorList>
    </citation>
    <scope>NUCLEOTIDE SEQUENCE</scope>
</reference>
<name>A0A0F9UE90_9ZZZZ</name>
<proteinExistence type="predicted"/>
<dbReference type="GO" id="GO:0004553">
    <property type="term" value="F:hydrolase activity, hydrolyzing O-glycosyl compounds"/>
    <property type="evidence" value="ECO:0007669"/>
    <property type="project" value="InterPro"/>
</dbReference>
<dbReference type="NCBIfam" id="TIGR02595">
    <property type="entry name" value="PEP_CTERM"/>
    <property type="match status" value="1"/>
</dbReference>
<dbReference type="SUPFAM" id="SSF63446">
    <property type="entry name" value="Type I dockerin domain"/>
    <property type="match status" value="1"/>
</dbReference>
<organism evidence="2">
    <name type="scientific">marine sediment metagenome</name>
    <dbReference type="NCBI Taxonomy" id="412755"/>
    <lineage>
        <taxon>unclassified sequences</taxon>
        <taxon>metagenomes</taxon>
        <taxon>ecological metagenomes</taxon>
    </lineage>
</organism>
<evidence type="ECO:0000259" key="1">
    <source>
        <dbReference type="Pfam" id="PF07589"/>
    </source>
</evidence>
<dbReference type="GO" id="GO:0000272">
    <property type="term" value="P:polysaccharide catabolic process"/>
    <property type="evidence" value="ECO:0007669"/>
    <property type="project" value="InterPro"/>
</dbReference>
<dbReference type="InterPro" id="IPR013424">
    <property type="entry name" value="Ice-binding_C"/>
</dbReference>
<protein>
    <recommendedName>
        <fullName evidence="1">Ice-binding protein C-terminal domain-containing protein</fullName>
    </recommendedName>
</protein>
<dbReference type="CDD" id="cd14256">
    <property type="entry name" value="Dockerin_I"/>
    <property type="match status" value="1"/>
</dbReference>
<dbReference type="Gene3D" id="1.10.1330.10">
    <property type="entry name" value="Dockerin domain"/>
    <property type="match status" value="1"/>
</dbReference>
<gene>
    <name evidence="2" type="ORF">LCGC14_0276760</name>
</gene>
<dbReference type="AlphaFoldDB" id="A0A0F9UE90"/>
<dbReference type="Pfam" id="PF07589">
    <property type="entry name" value="PEP-CTERM"/>
    <property type="match status" value="1"/>
</dbReference>
<evidence type="ECO:0000313" key="2">
    <source>
        <dbReference type="EMBL" id="KKN85692.1"/>
    </source>
</evidence>
<accession>A0A0F9UE90</accession>
<dbReference type="EMBL" id="LAZR01000156">
    <property type="protein sequence ID" value="KKN85692.1"/>
    <property type="molecule type" value="Genomic_DNA"/>
</dbReference>
<dbReference type="InterPro" id="IPR036439">
    <property type="entry name" value="Dockerin_dom_sf"/>
</dbReference>
<comment type="caution">
    <text evidence="2">The sequence shown here is derived from an EMBL/GenBank/DDBJ whole genome shotgun (WGS) entry which is preliminary data.</text>
</comment>